<evidence type="ECO:0000313" key="3">
    <source>
        <dbReference type="Proteomes" id="UP000799440"/>
    </source>
</evidence>
<feature type="compositionally biased region" description="Basic residues" evidence="1">
    <location>
        <begin position="553"/>
        <end position="569"/>
    </location>
</feature>
<dbReference type="OrthoDB" id="4070583at2759"/>
<accession>A0A6A6VFC0</accession>
<dbReference type="AlphaFoldDB" id="A0A6A6VFC0"/>
<feature type="compositionally biased region" description="Basic and acidic residues" evidence="1">
    <location>
        <begin position="29"/>
        <end position="39"/>
    </location>
</feature>
<name>A0A6A6VFC0_9PLEO</name>
<feature type="compositionally biased region" description="Polar residues" evidence="1">
    <location>
        <begin position="162"/>
        <end position="171"/>
    </location>
</feature>
<feature type="region of interest" description="Disordered" evidence="1">
    <location>
        <begin position="1"/>
        <end position="102"/>
    </location>
</feature>
<feature type="compositionally biased region" description="Basic and acidic residues" evidence="1">
    <location>
        <begin position="7"/>
        <end position="16"/>
    </location>
</feature>
<organism evidence="2 3">
    <name type="scientific">Sporormia fimetaria CBS 119925</name>
    <dbReference type="NCBI Taxonomy" id="1340428"/>
    <lineage>
        <taxon>Eukaryota</taxon>
        <taxon>Fungi</taxon>
        <taxon>Dikarya</taxon>
        <taxon>Ascomycota</taxon>
        <taxon>Pezizomycotina</taxon>
        <taxon>Dothideomycetes</taxon>
        <taxon>Pleosporomycetidae</taxon>
        <taxon>Pleosporales</taxon>
        <taxon>Sporormiaceae</taxon>
        <taxon>Sporormia</taxon>
    </lineage>
</organism>
<dbReference type="Proteomes" id="UP000799440">
    <property type="component" value="Unassembled WGS sequence"/>
</dbReference>
<dbReference type="PANTHER" id="PTHR28298:SF1">
    <property type="entry name" value="EISOSOME PROTEIN 1"/>
    <property type="match status" value="1"/>
</dbReference>
<evidence type="ECO:0000256" key="1">
    <source>
        <dbReference type="SAM" id="MobiDB-lite"/>
    </source>
</evidence>
<dbReference type="GO" id="GO:0070941">
    <property type="term" value="P:eisosome assembly"/>
    <property type="evidence" value="ECO:0007669"/>
    <property type="project" value="TreeGrafter"/>
</dbReference>
<proteinExistence type="predicted"/>
<feature type="compositionally biased region" description="Low complexity" evidence="1">
    <location>
        <begin position="377"/>
        <end position="386"/>
    </location>
</feature>
<evidence type="ECO:0000313" key="2">
    <source>
        <dbReference type="EMBL" id="KAF2749318.1"/>
    </source>
</evidence>
<feature type="compositionally biased region" description="Low complexity" evidence="1">
    <location>
        <begin position="147"/>
        <end position="158"/>
    </location>
</feature>
<dbReference type="EMBL" id="MU006566">
    <property type="protein sequence ID" value="KAF2749318.1"/>
    <property type="molecule type" value="Genomic_DNA"/>
</dbReference>
<sequence>MRCPDPSAHKPKDTSLQDHASATAMRTDTTPRDAKRRDTLNPLGPDGKLSSASAATSLRHAQAQDLPSFPSVGIDTRSSAGAAATLANSNTRSPEWWTPGQSSAAGKAAMLAKDYKMEPLWQPEASAAGSKAALLAHQGGPNLNLWAPAPSSAGHSAATMAFSRQRQTAETATGHGDNMSRRALAGATGAVTSTSRPRASSTPNAPESYPDSANLGRNALNAATIAHRPSVKSPASAAPDHQKLDALEAARIQHAKISREMYTSTPPVAIEVEEKRRQDALRASAVSMAKQMYDVQQHNLQPGVSARSEAQAGAAMAQGTHGKGEGADIREQAMRYIGIQEAAQKLANERLAKIGFDENAAYRSYYGYEKPRNRLSLRLGRNRSSSEPGRADDSDDDDLRTRRIRSQMSQFNRQLAEVDAKKREEDRRYLLAAAQRKVQAQMEGLDKKIFDETGHMSPAMMEEWDAQARAKAAAASEQRLENHGKVHIGHGKFIDQADIDAVARARIQPTLDEINEKTEKRRAEEEERRLDLEEKKREQRMEKERAAEIKAEQKRHKGKHGRHWKRFRRKTDERFRSTPNAVYAAIRMRVYYPRR</sequence>
<reference evidence="2" key="1">
    <citation type="journal article" date="2020" name="Stud. Mycol.">
        <title>101 Dothideomycetes genomes: a test case for predicting lifestyles and emergence of pathogens.</title>
        <authorList>
            <person name="Haridas S."/>
            <person name="Albert R."/>
            <person name="Binder M."/>
            <person name="Bloem J."/>
            <person name="Labutti K."/>
            <person name="Salamov A."/>
            <person name="Andreopoulos B."/>
            <person name="Baker S."/>
            <person name="Barry K."/>
            <person name="Bills G."/>
            <person name="Bluhm B."/>
            <person name="Cannon C."/>
            <person name="Castanera R."/>
            <person name="Culley D."/>
            <person name="Daum C."/>
            <person name="Ezra D."/>
            <person name="Gonzalez J."/>
            <person name="Henrissat B."/>
            <person name="Kuo A."/>
            <person name="Liang C."/>
            <person name="Lipzen A."/>
            <person name="Lutzoni F."/>
            <person name="Magnuson J."/>
            <person name="Mondo S."/>
            <person name="Nolan M."/>
            <person name="Ohm R."/>
            <person name="Pangilinan J."/>
            <person name="Park H.-J."/>
            <person name="Ramirez L."/>
            <person name="Alfaro M."/>
            <person name="Sun H."/>
            <person name="Tritt A."/>
            <person name="Yoshinaga Y."/>
            <person name="Zwiers L.-H."/>
            <person name="Turgeon B."/>
            <person name="Goodwin S."/>
            <person name="Spatafora J."/>
            <person name="Crous P."/>
            <person name="Grigoriev I."/>
        </authorList>
    </citation>
    <scope>NUCLEOTIDE SEQUENCE</scope>
    <source>
        <strain evidence="2">CBS 119925</strain>
    </source>
</reference>
<dbReference type="PANTHER" id="PTHR28298">
    <property type="entry name" value="EISOSOME PROTEIN 1"/>
    <property type="match status" value="1"/>
</dbReference>
<dbReference type="Pfam" id="PF12757">
    <property type="entry name" value="Eisosome1"/>
    <property type="match status" value="1"/>
</dbReference>
<feature type="region of interest" description="Disordered" evidence="1">
    <location>
        <begin position="516"/>
        <end position="572"/>
    </location>
</feature>
<feature type="region of interest" description="Disordered" evidence="1">
    <location>
        <begin position="146"/>
        <end position="215"/>
    </location>
</feature>
<feature type="region of interest" description="Disordered" evidence="1">
    <location>
        <begin position="304"/>
        <end position="325"/>
    </location>
</feature>
<dbReference type="InterPro" id="IPR024527">
    <property type="entry name" value="Eisosome1"/>
</dbReference>
<feature type="region of interest" description="Disordered" evidence="1">
    <location>
        <begin position="377"/>
        <end position="399"/>
    </location>
</feature>
<evidence type="ECO:0008006" key="4">
    <source>
        <dbReference type="Google" id="ProtNLM"/>
    </source>
</evidence>
<feature type="compositionally biased region" description="Polar residues" evidence="1">
    <location>
        <begin position="86"/>
        <end position="102"/>
    </location>
</feature>
<feature type="compositionally biased region" description="Low complexity" evidence="1">
    <location>
        <begin position="192"/>
        <end position="203"/>
    </location>
</feature>
<gene>
    <name evidence="2" type="ORF">M011DRAFT_465750</name>
</gene>
<feature type="compositionally biased region" description="Basic and acidic residues" evidence="1">
    <location>
        <begin position="516"/>
        <end position="552"/>
    </location>
</feature>
<keyword evidence="3" id="KW-1185">Reference proteome</keyword>
<feature type="compositionally biased region" description="Polar residues" evidence="1">
    <location>
        <begin position="17"/>
        <end position="28"/>
    </location>
</feature>
<protein>
    <recommendedName>
        <fullName evidence="4">Eisosome protein 1</fullName>
    </recommendedName>
</protein>